<dbReference type="CDD" id="cd22157">
    <property type="entry name" value="F-box_AtFBW1-like"/>
    <property type="match status" value="1"/>
</dbReference>
<dbReference type="SMART" id="SM00256">
    <property type="entry name" value="FBOX"/>
    <property type="match status" value="1"/>
</dbReference>
<protein>
    <recommendedName>
        <fullName evidence="2">F-box domain-containing protein</fullName>
    </recommendedName>
</protein>
<evidence type="ECO:0000256" key="1">
    <source>
        <dbReference type="SAM" id="Phobius"/>
    </source>
</evidence>
<accession>A0AAD8LBG6</accession>
<dbReference type="PANTHER" id="PTHR31672">
    <property type="entry name" value="BNACNNG10540D PROTEIN"/>
    <property type="match status" value="1"/>
</dbReference>
<dbReference type="Pfam" id="PF08268">
    <property type="entry name" value="FBA_3"/>
    <property type="match status" value="1"/>
</dbReference>
<dbReference type="InterPro" id="IPR036047">
    <property type="entry name" value="F-box-like_dom_sf"/>
</dbReference>
<dbReference type="EMBL" id="JAUHHV010000001">
    <property type="protein sequence ID" value="KAK1435312.1"/>
    <property type="molecule type" value="Genomic_DNA"/>
</dbReference>
<evidence type="ECO:0000313" key="3">
    <source>
        <dbReference type="EMBL" id="KAK1435312.1"/>
    </source>
</evidence>
<evidence type="ECO:0000313" key="4">
    <source>
        <dbReference type="Proteomes" id="UP001229421"/>
    </source>
</evidence>
<comment type="caution">
    <text evidence="3">The sequence shown here is derived from an EMBL/GenBank/DDBJ whole genome shotgun (WGS) entry which is preliminary data.</text>
</comment>
<dbReference type="Gene3D" id="1.20.1280.50">
    <property type="match status" value="1"/>
</dbReference>
<gene>
    <name evidence="3" type="ORF">QVD17_01073</name>
</gene>
<feature type="domain" description="F-box" evidence="2">
    <location>
        <begin position="7"/>
        <end position="45"/>
    </location>
</feature>
<organism evidence="3 4">
    <name type="scientific">Tagetes erecta</name>
    <name type="common">African marigold</name>
    <dbReference type="NCBI Taxonomy" id="13708"/>
    <lineage>
        <taxon>Eukaryota</taxon>
        <taxon>Viridiplantae</taxon>
        <taxon>Streptophyta</taxon>
        <taxon>Embryophyta</taxon>
        <taxon>Tracheophyta</taxon>
        <taxon>Spermatophyta</taxon>
        <taxon>Magnoliopsida</taxon>
        <taxon>eudicotyledons</taxon>
        <taxon>Gunneridae</taxon>
        <taxon>Pentapetalae</taxon>
        <taxon>asterids</taxon>
        <taxon>campanulids</taxon>
        <taxon>Asterales</taxon>
        <taxon>Asteraceae</taxon>
        <taxon>Asteroideae</taxon>
        <taxon>Heliantheae alliance</taxon>
        <taxon>Tageteae</taxon>
        <taxon>Tagetes</taxon>
    </lineage>
</organism>
<dbReference type="InterPro" id="IPR013187">
    <property type="entry name" value="F-box-assoc_dom_typ3"/>
</dbReference>
<dbReference type="Pfam" id="PF00646">
    <property type="entry name" value="F-box"/>
    <property type="match status" value="1"/>
</dbReference>
<proteinExistence type="predicted"/>
<dbReference type="InterPro" id="IPR050796">
    <property type="entry name" value="SCF_F-box_component"/>
</dbReference>
<dbReference type="InterPro" id="IPR001810">
    <property type="entry name" value="F-box_dom"/>
</dbReference>
<evidence type="ECO:0000259" key="2">
    <source>
        <dbReference type="SMART" id="SM00256"/>
    </source>
</evidence>
<dbReference type="AlphaFoldDB" id="A0AAD8LBG6"/>
<dbReference type="PANTHER" id="PTHR31672:SF13">
    <property type="entry name" value="F-BOX PROTEIN CPR30-LIKE"/>
    <property type="match status" value="1"/>
</dbReference>
<keyword evidence="1" id="KW-1133">Transmembrane helix</keyword>
<reference evidence="3" key="1">
    <citation type="journal article" date="2023" name="bioRxiv">
        <title>Improved chromosome-level genome assembly for marigold (Tagetes erecta).</title>
        <authorList>
            <person name="Jiang F."/>
            <person name="Yuan L."/>
            <person name="Wang S."/>
            <person name="Wang H."/>
            <person name="Xu D."/>
            <person name="Wang A."/>
            <person name="Fan W."/>
        </authorList>
    </citation>
    <scope>NUCLEOTIDE SEQUENCE</scope>
    <source>
        <strain evidence="3">WSJ</strain>
        <tissue evidence="3">Leaf</tissue>
    </source>
</reference>
<keyword evidence="4" id="KW-1185">Reference proteome</keyword>
<feature type="transmembrane region" description="Helical" evidence="1">
    <location>
        <begin position="79"/>
        <end position="104"/>
    </location>
</feature>
<name>A0AAD8LBG6_TARER</name>
<keyword evidence="1" id="KW-0472">Membrane</keyword>
<dbReference type="SUPFAM" id="SSF81383">
    <property type="entry name" value="F-box domain"/>
    <property type="match status" value="1"/>
</dbReference>
<dbReference type="NCBIfam" id="TIGR01640">
    <property type="entry name" value="F_box_assoc_1"/>
    <property type="match status" value="1"/>
</dbReference>
<sequence>MAEHAHDDVVEQILLRSDVKDLIRFKSVCKSWHCLITSRRFIDHHLNISYNKDRYNSEHTHRRIILAQYFVRYYEHEHFLLQNLVGTSNGLVCIFSFFVFKILIGNPMSREVRQLKLPQYGLPVCYGFGYDSSTDDYKVIIGTWKSLNSSCLRVLRLKSGVWRVIKQTKYVFDRKDGVLY</sequence>
<keyword evidence="1" id="KW-0812">Transmembrane</keyword>
<dbReference type="InterPro" id="IPR017451">
    <property type="entry name" value="F-box-assoc_interact_dom"/>
</dbReference>
<dbReference type="Proteomes" id="UP001229421">
    <property type="component" value="Unassembled WGS sequence"/>
</dbReference>